<dbReference type="Proteomes" id="UP000661077">
    <property type="component" value="Unassembled WGS sequence"/>
</dbReference>
<feature type="region of interest" description="Disordered" evidence="1">
    <location>
        <begin position="114"/>
        <end position="136"/>
    </location>
</feature>
<name>A0ABS1WQE8_9GAMM</name>
<comment type="caution">
    <text evidence="2">The sequence shown here is derived from an EMBL/GenBank/DDBJ whole genome shotgun (WGS) entry which is preliminary data.</text>
</comment>
<organism evidence="2 3">
    <name type="scientific">Steroidobacter gossypii</name>
    <dbReference type="NCBI Taxonomy" id="2805490"/>
    <lineage>
        <taxon>Bacteria</taxon>
        <taxon>Pseudomonadati</taxon>
        <taxon>Pseudomonadota</taxon>
        <taxon>Gammaproteobacteria</taxon>
        <taxon>Steroidobacterales</taxon>
        <taxon>Steroidobacteraceae</taxon>
        <taxon>Steroidobacter</taxon>
    </lineage>
</organism>
<evidence type="ECO:0000256" key="1">
    <source>
        <dbReference type="SAM" id="MobiDB-lite"/>
    </source>
</evidence>
<reference evidence="2 3" key="1">
    <citation type="journal article" date="2021" name="Int. J. Syst. Evol. Microbiol.">
        <title>Steroidobacter gossypii sp. nov., isolated from soil of cotton cropping field.</title>
        <authorList>
            <person name="Huang R."/>
            <person name="Yang S."/>
            <person name="Zhen C."/>
            <person name="Liu W."/>
        </authorList>
    </citation>
    <scope>NUCLEOTIDE SEQUENCE [LARGE SCALE GENOMIC DNA]</scope>
    <source>
        <strain evidence="2 3">S1-65</strain>
    </source>
</reference>
<proteinExistence type="predicted"/>
<accession>A0ABS1WQE8</accession>
<gene>
    <name evidence="2" type="ORF">JM946_00500</name>
</gene>
<sequence>MAKHDDTSKPRRSRRSPTRAHAEPSTRAARTARSVLTPPPPAEPPRTLEEAIENVGALLMQIRATLHCLSDVLLYADDEDAELHAEVAKALEKWVNEAVVELDLKKLRPLIQAAGKGDGGEPSEGEPDAAGHGPYMVREPTPVYMV</sequence>
<evidence type="ECO:0000313" key="2">
    <source>
        <dbReference type="EMBL" id="MBM0103199.1"/>
    </source>
</evidence>
<keyword evidence="3" id="KW-1185">Reference proteome</keyword>
<dbReference type="EMBL" id="JAEVLS010000001">
    <property type="protein sequence ID" value="MBM0103199.1"/>
    <property type="molecule type" value="Genomic_DNA"/>
</dbReference>
<protein>
    <submittedName>
        <fullName evidence="2">Uncharacterized protein</fullName>
    </submittedName>
</protein>
<dbReference type="RefSeq" id="WP_203165185.1">
    <property type="nucleotide sequence ID" value="NZ_JAEVLS010000001.1"/>
</dbReference>
<feature type="region of interest" description="Disordered" evidence="1">
    <location>
        <begin position="1"/>
        <end position="46"/>
    </location>
</feature>
<evidence type="ECO:0000313" key="3">
    <source>
        <dbReference type="Proteomes" id="UP000661077"/>
    </source>
</evidence>